<keyword evidence="1" id="KW-0472">Membrane</keyword>
<keyword evidence="1" id="KW-1133">Transmembrane helix</keyword>
<evidence type="ECO:0000256" key="1">
    <source>
        <dbReference type="SAM" id="Phobius"/>
    </source>
</evidence>
<keyword evidence="1" id="KW-0812">Transmembrane</keyword>
<name>A0A921HSD4_9LACO</name>
<evidence type="ECO:0000313" key="3">
    <source>
        <dbReference type="Proteomes" id="UP000747013"/>
    </source>
</evidence>
<dbReference type="EMBL" id="DYWC01000207">
    <property type="protein sequence ID" value="HJF87545.1"/>
    <property type="molecule type" value="Genomic_DNA"/>
</dbReference>
<reference evidence="2" key="1">
    <citation type="journal article" date="2021" name="PeerJ">
        <title>Extensive microbial diversity within the chicken gut microbiome revealed by metagenomics and culture.</title>
        <authorList>
            <person name="Gilroy R."/>
            <person name="Ravi A."/>
            <person name="Getino M."/>
            <person name="Pursley I."/>
            <person name="Horton D.L."/>
            <person name="Alikhan N.F."/>
            <person name="Baker D."/>
            <person name="Gharbi K."/>
            <person name="Hall N."/>
            <person name="Watson M."/>
            <person name="Adriaenssens E.M."/>
            <person name="Foster-Nyarko E."/>
            <person name="Jarju S."/>
            <person name="Secka A."/>
            <person name="Antonio M."/>
            <person name="Oren A."/>
            <person name="Chaudhuri R.R."/>
            <person name="La Ragione R."/>
            <person name="Hildebrand F."/>
            <person name="Pallen M.J."/>
        </authorList>
    </citation>
    <scope>NUCLEOTIDE SEQUENCE</scope>
    <source>
        <strain evidence="2">7886</strain>
    </source>
</reference>
<organism evidence="2 3">
    <name type="scientific">Companilactobacillus farciminis</name>
    <dbReference type="NCBI Taxonomy" id="1612"/>
    <lineage>
        <taxon>Bacteria</taxon>
        <taxon>Bacillati</taxon>
        <taxon>Bacillota</taxon>
        <taxon>Bacilli</taxon>
        <taxon>Lactobacillales</taxon>
        <taxon>Lactobacillaceae</taxon>
        <taxon>Companilactobacillus</taxon>
    </lineage>
</organism>
<gene>
    <name evidence="2" type="ORF">K8V88_08930</name>
</gene>
<sequence length="69" mass="8026">SLLSVINILLIVALIFKLLNLISIKQTFQDYNDTPFMDLFVLRKLYNSIEGNKKAEMSIHLSLKIIFIR</sequence>
<dbReference type="Proteomes" id="UP000747013">
    <property type="component" value="Unassembled WGS sequence"/>
</dbReference>
<feature type="transmembrane region" description="Helical" evidence="1">
    <location>
        <begin position="6"/>
        <end position="24"/>
    </location>
</feature>
<reference evidence="2" key="2">
    <citation type="submission" date="2021-09" db="EMBL/GenBank/DDBJ databases">
        <authorList>
            <person name="Gilroy R."/>
        </authorList>
    </citation>
    <scope>NUCLEOTIDE SEQUENCE</scope>
    <source>
        <strain evidence="2">7886</strain>
    </source>
</reference>
<evidence type="ECO:0000313" key="2">
    <source>
        <dbReference type="EMBL" id="HJF87545.1"/>
    </source>
</evidence>
<protein>
    <submittedName>
        <fullName evidence="2">Uncharacterized protein</fullName>
    </submittedName>
</protein>
<accession>A0A921HSD4</accession>
<comment type="caution">
    <text evidence="2">The sequence shown here is derived from an EMBL/GenBank/DDBJ whole genome shotgun (WGS) entry which is preliminary data.</text>
</comment>
<dbReference type="AlphaFoldDB" id="A0A921HSD4"/>
<feature type="non-terminal residue" evidence="2">
    <location>
        <position position="1"/>
    </location>
</feature>
<proteinExistence type="predicted"/>